<reference evidence="3 4" key="1">
    <citation type="submission" date="2018-10" db="EMBL/GenBank/DDBJ databases">
        <title>Fifty Aureobasidium pullulans genomes reveal a recombining polyextremotolerant generalist.</title>
        <authorList>
            <person name="Gostincar C."/>
            <person name="Turk M."/>
            <person name="Zajc J."/>
            <person name="Gunde-Cimerman N."/>
        </authorList>
    </citation>
    <scope>NUCLEOTIDE SEQUENCE [LARGE SCALE GENOMIC DNA]</scope>
    <source>
        <strain evidence="3 4">EXF-10751</strain>
    </source>
</reference>
<gene>
    <name evidence="3" type="ORF">D6D20_01232</name>
</gene>
<dbReference type="SMART" id="SM00974">
    <property type="entry name" value="T5orf172"/>
    <property type="match status" value="1"/>
</dbReference>
<dbReference type="InterPro" id="IPR018306">
    <property type="entry name" value="Phage_T5_Orf172_DNA-bd"/>
</dbReference>
<organism evidence="3 4">
    <name type="scientific">Aureobasidium pullulans</name>
    <name type="common">Black yeast</name>
    <name type="synonym">Pullularia pullulans</name>
    <dbReference type="NCBI Taxonomy" id="5580"/>
    <lineage>
        <taxon>Eukaryota</taxon>
        <taxon>Fungi</taxon>
        <taxon>Dikarya</taxon>
        <taxon>Ascomycota</taxon>
        <taxon>Pezizomycotina</taxon>
        <taxon>Dothideomycetes</taxon>
        <taxon>Dothideomycetidae</taxon>
        <taxon>Dothideales</taxon>
        <taxon>Saccotheciaceae</taxon>
        <taxon>Aureobasidium</taxon>
    </lineage>
</organism>
<evidence type="ECO:0000259" key="2">
    <source>
        <dbReference type="SMART" id="SM00974"/>
    </source>
</evidence>
<dbReference type="AlphaFoldDB" id="A0A4S8ZKZ3"/>
<evidence type="ECO:0000313" key="3">
    <source>
        <dbReference type="EMBL" id="THW66629.1"/>
    </source>
</evidence>
<evidence type="ECO:0000313" key="4">
    <source>
        <dbReference type="Proteomes" id="UP000310421"/>
    </source>
</evidence>
<feature type="compositionally biased region" description="Polar residues" evidence="1">
    <location>
        <begin position="117"/>
        <end position="128"/>
    </location>
</feature>
<dbReference type="PANTHER" id="PTHR28094">
    <property type="entry name" value="MEIOTICALLY UP-REGULATED GENE 113 PROTEIN"/>
    <property type="match status" value="1"/>
</dbReference>
<dbReference type="Pfam" id="PF10544">
    <property type="entry name" value="T5orf172"/>
    <property type="match status" value="1"/>
</dbReference>
<dbReference type="Proteomes" id="UP000310421">
    <property type="component" value="Unassembled WGS sequence"/>
</dbReference>
<comment type="caution">
    <text evidence="3">The sequence shown here is derived from an EMBL/GenBank/DDBJ whole genome shotgun (WGS) entry which is preliminary data.</text>
</comment>
<protein>
    <recommendedName>
        <fullName evidence="2">Bacteriophage T5 Orf172 DNA-binding domain-containing protein</fullName>
    </recommendedName>
</protein>
<proteinExistence type="predicted"/>
<feature type="region of interest" description="Disordered" evidence="1">
    <location>
        <begin position="100"/>
        <end position="132"/>
    </location>
</feature>
<feature type="region of interest" description="Disordered" evidence="1">
    <location>
        <begin position="59"/>
        <end position="85"/>
    </location>
</feature>
<feature type="region of interest" description="Disordered" evidence="1">
    <location>
        <begin position="261"/>
        <end position="281"/>
    </location>
</feature>
<name>A0A4S8ZKZ3_AURPU</name>
<feature type="domain" description="Bacteriophage T5 Orf172 DNA-binding" evidence="2">
    <location>
        <begin position="334"/>
        <end position="439"/>
    </location>
</feature>
<feature type="compositionally biased region" description="Polar residues" evidence="1">
    <location>
        <begin position="59"/>
        <end position="68"/>
    </location>
</feature>
<sequence>MPAVRIWSSATIKYQLPSTRVNQDFEQFYYFVESRLNRSCLESLTSIMFKMPKTPKATARSTVSNNAHLSPEAFSDGVEPRRSPRLEAKRIARELRKDADLLPSVENTPTRSRKDSTISVPHDSSLQKKTSKSEISCHYDIGELQNVSGDDSDVEAISELESLEEDCSDKDSTCCPEDSSHGSSEDYSDDCSDYSDKRSGDLVNQGFDDQVDDCSDDEVMMSDSNISQTRRKRYDHTSHKFVDIPPVVCEESNGTRMAFLAESSPSRAHRRRTQTPDRQISRAARASTTLYADSSYEHSVVINASKVRDVIIDKLQHGDWRDLDKPGFVYAFRDEELGLVKIGFTGDLQRRKSQIQSTCKMSRPLVQVADSGLVPAYRALEAILHQDLAPLRWVFLCDCKQPKKESPKSRAKSYSTPYTKHQEYFEINDDDVKKVIRFWSEFVKSRPWESRLNRNPCFGLKAMTNFQSDWLHLFSPDKGVLPPRYEGQHEHHDYRLIRWRKILGLKCDKAKTSGDEEPSAASLVRHKKARGVRRTTIDSTLCISMNGLTINVDQR</sequence>
<dbReference type="EMBL" id="QZAN01000006">
    <property type="protein sequence ID" value="THW66629.1"/>
    <property type="molecule type" value="Genomic_DNA"/>
</dbReference>
<dbReference type="PANTHER" id="PTHR28094:SF1">
    <property type="entry name" value="MEIOTICALLY UP-REGULATED GENE 113 PROTEIN"/>
    <property type="match status" value="1"/>
</dbReference>
<dbReference type="InterPro" id="IPR053006">
    <property type="entry name" value="Meiosis_regulatory"/>
</dbReference>
<feature type="region of interest" description="Disordered" evidence="1">
    <location>
        <begin position="163"/>
        <end position="195"/>
    </location>
</feature>
<accession>A0A4S8ZKZ3</accession>
<evidence type="ECO:0000256" key="1">
    <source>
        <dbReference type="SAM" id="MobiDB-lite"/>
    </source>
</evidence>